<comment type="caution">
    <text evidence="1">The sequence shown here is derived from an EMBL/GenBank/DDBJ whole genome shotgun (WGS) entry which is preliminary data.</text>
</comment>
<evidence type="ECO:0000313" key="2">
    <source>
        <dbReference type="Proteomes" id="UP001279734"/>
    </source>
</evidence>
<reference evidence="1" key="1">
    <citation type="submission" date="2023-05" db="EMBL/GenBank/DDBJ databases">
        <title>Nepenthes gracilis genome sequencing.</title>
        <authorList>
            <person name="Fukushima K."/>
        </authorList>
    </citation>
    <scope>NUCLEOTIDE SEQUENCE</scope>
    <source>
        <strain evidence="1">SING2019-196</strain>
    </source>
</reference>
<dbReference type="Proteomes" id="UP001279734">
    <property type="component" value="Unassembled WGS sequence"/>
</dbReference>
<protein>
    <submittedName>
        <fullName evidence="1">Uncharacterized protein</fullName>
    </submittedName>
</protein>
<organism evidence="1 2">
    <name type="scientific">Nepenthes gracilis</name>
    <name type="common">Slender pitcher plant</name>
    <dbReference type="NCBI Taxonomy" id="150966"/>
    <lineage>
        <taxon>Eukaryota</taxon>
        <taxon>Viridiplantae</taxon>
        <taxon>Streptophyta</taxon>
        <taxon>Embryophyta</taxon>
        <taxon>Tracheophyta</taxon>
        <taxon>Spermatophyta</taxon>
        <taxon>Magnoliopsida</taxon>
        <taxon>eudicotyledons</taxon>
        <taxon>Gunneridae</taxon>
        <taxon>Pentapetalae</taxon>
        <taxon>Caryophyllales</taxon>
        <taxon>Nepenthaceae</taxon>
        <taxon>Nepenthes</taxon>
    </lineage>
</organism>
<sequence length="112" mass="12049">MANQSELTLNLVMAYRSGFEPNSTPPVYFLGSDDRIGNLYKPTTWEPPTPSAKALSEPEVVGVVRVPKAGGPTRPICESAQVQDEFLTIEAVLTEERVPSLSTELAKSGGTL</sequence>
<dbReference type="AlphaFoldDB" id="A0AAD3SN53"/>
<accession>A0AAD3SN53</accession>
<dbReference type="EMBL" id="BSYO01000014">
    <property type="protein sequence ID" value="GMH14885.1"/>
    <property type="molecule type" value="Genomic_DNA"/>
</dbReference>
<gene>
    <name evidence="1" type="ORF">Nepgr_016726</name>
</gene>
<proteinExistence type="predicted"/>
<name>A0AAD3SN53_NEPGR</name>
<evidence type="ECO:0000313" key="1">
    <source>
        <dbReference type="EMBL" id="GMH14885.1"/>
    </source>
</evidence>
<keyword evidence="2" id="KW-1185">Reference proteome</keyword>